<dbReference type="InterPro" id="IPR037401">
    <property type="entry name" value="SnoaL-like"/>
</dbReference>
<dbReference type="Proteomes" id="UP000520156">
    <property type="component" value="Unassembled WGS sequence"/>
</dbReference>
<dbReference type="CDD" id="cd00531">
    <property type="entry name" value="NTF2_like"/>
    <property type="match status" value="1"/>
</dbReference>
<dbReference type="Gene3D" id="3.10.450.50">
    <property type="match status" value="1"/>
</dbReference>
<feature type="domain" description="SnoaL-like" evidence="1">
    <location>
        <begin position="14"/>
        <end position="123"/>
    </location>
</feature>
<dbReference type="InterPro" id="IPR032710">
    <property type="entry name" value="NTF2-like_dom_sf"/>
</dbReference>
<dbReference type="RefSeq" id="WP_185682717.1">
    <property type="nucleotide sequence ID" value="NZ_JACLAU010000006.1"/>
</dbReference>
<organism evidence="2 3">
    <name type="scientific">Novosphingobium aerophilum</name>
    <dbReference type="NCBI Taxonomy" id="2839843"/>
    <lineage>
        <taxon>Bacteria</taxon>
        <taxon>Pseudomonadati</taxon>
        <taxon>Pseudomonadota</taxon>
        <taxon>Alphaproteobacteria</taxon>
        <taxon>Sphingomonadales</taxon>
        <taxon>Sphingomonadaceae</taxon>
        <taxon>Novosphingobium</taxon>
    </lineage>
</organism>
<keyword evidence="3" id="KW-1185">Reference proteome</keyword>
<dbReference type="InterPro" id="IPR011721">
    <property type="entry name" value="CHP02096"/>
</dbReference>
<gene>
    <name evidence="2" type="ORF">H7F49_06240</name>
</gene>
<evidence type="ECO:0000313" key="2">
    <source>
        <dbReference type="EMBL" id="MBC2651296.1"/>
    </source>
</evidence>
<protein>
    <submittedName>
        <fullName evidence="2">Nuclear transport factor 2 family protein</fullName>
    </submittedName>
</protein>
<dbReference type="NCBIfam" id="TIGR02096">
    <property type="entry name" value="ketosteroid isomerase-related protein"/>
    <property type="match status" value="1"/>
</dbReference>
<name>A0A7X1F6J9_9SPHN</name>
<comment type="caution">
    <text evidence="2">The sequence shown here is derived from an EMBL/GenBank/DDBJ whole genome shotgun (WGS) entry which is preliminary data.</text>
</comment>
<reference evidence="2 3" key="1">
    <citation type="submission" date="2020-08" db="EMBL/GenBank/DDBJ databases">
        <title>The genome sequence of Novosphingobium flavum 4Y4.</title>
        <authorList>
            <person name="Liu Y."/>
        </authorList>
    </citation>
    <scope>NUCLEOTIDE SEQUENCE [LARGE SCALE GENOMIC DNA]</scope>
    <source>
        <strain evidence="2 3">4Y4</strain>
    </source>
</reference>
<evidence type="ECO:0000313" key="3">
    <source>
        <dbReference type="Proteomes" id="UP000520156"/>
    </source>
</evidence>
<proteinExistence type="predicted"/>
<sequence>MTTPRDETLALIGRYYAAFNAGDNAGMLSCLAEDVAHDINQGARQTGKDAFRAFLAHMDRCYREQLADIVVMASDDGTRAAAEFTVHGTYLADDEGLPPATGQTYVLPAGAFFELADGAITRVSVYYNLADWIAQVGG</sequence>
<accession>A0A7X1F6J9</accession>
<dbReference type="AlphaFoldDB" id="A0A7X1F6J9"/>
<evidence type="ECO:0000259" key="1">
    <source>
        <dbReference type="Pfam" id="PF12680"/>
    </source>
</evidence>
<dbReference type="SUPFAM" id="SSF54427">
    <property type="entry name" value="NTF2-like"/>
    <property type="match status" value="1"/>
</dbReference>
<dbReference type="Pfam" id="PF12680">
    <property type="entry name" value="SnoaL_2"/>
    <property type="match status" value="1"/>
</dbReference>
<dbReference type="EMBL" id="JACLAU010000006">
    <property type="protein sequence ID" value="MBC2651296.1"/>
    <property type="molecule type" value="Genomic_DNA"/>
</dbReference>